<protein>
    <submittedName>
        <fullName evidence="2">Uncharacterized protein</fullName>
    </submittedName>
</protein>
<reference evidence="2" key="1">
    <citation type="submission" date="2021-03" db="EMBL/GenBank/DDBJ databases">
        <title>Antimicrobial resistance genes in bacteria isolated from Japanese honey, and their potential for conferring macrolide and lincosamide resistance in the American foulbrood pathogen Paenibacillus larvae.</title>
        <authorList>
            <person name="Okamoto M."/>
            <person name="Kumagai M."/>
            <person name="Kanamori H."/>
            <person name="Takamatsu D."/>
        </authorList>
    </citation>
    <scope>NUCLEOTIDE SEQUENCE</scope>
    <source>
        <strain evidence="2">J27TS8</strain>
    </source>
</reference>
<dbReference type="AlphaFoldDB" id="A0A919WMR8"/>
<gene>
    <name evidence="2" type="ORF">J27TS8_45700</name>
</gene>
<evidence type="ECO:0000313" key="3">
    <source>
        <dbReference type="Proteomes" id="UP000682111"/>
    </source>
</evidence>
<dbReference type="EMBL" id="BORC01000025">
    <property type="protein sequence ID" value="GIN64577.1"/>
    <property type="molecule type" value="Genomic_DNA"/>
</dbReference>
<sequence length="60" mass="7197">MLTIELTKKYAAYWKPNKRVSRSKQIKEATERAPERTEWVREERREGADAEMRRLSEAES</sequence>
<keyword evidence="3" id="KW-1185">Reference proteome</keyword>
<organism evidence="2 3">
    <name type="scientific">Robertmurraya siralis</name>
    <dbReference type="NCBI Taxonomy" id="77777"/>
    <lineage>
        <taxon>Bacteria</taxon>
        <taxon>Bacillati</taxon>
        <taxon>Bacillota</taxon>
        <taxon>Bacilli</taxon>
        <taxon>Bacillales</taxon>
        <taxon>Bacillaceae</taxon>
        <taxon>Robertmurraya</taxon>
    </lineage>
</organism>
<feature type="compositionally biased region" description="Basic and acidic residues" evidence="1">
    <location>
        <begin position="25"/>
        <end position="60"/>
    </location>
</feature>
<feature type="region of interest" description="Disordered" evidence="1">
    <location>
        <begin position="21"/>
        <end position="60"/>
    </location>
</feature>
<proteinExistence type="predicted"/>
<evidence type="ECO:0000256" key="1">
    <source>
        <dbReference type="SAM" id="MobiDB-lite"/>
    </source>
</evidence>
<name>A0A919WMR8_9BACI</name>
<accession>A0A919WMR8</accession>
<comment type="caution">
    <text evidence="2">The sequence shown here is derived from an EMBL/GenBank/DDBJ whole genome shotgun (WGS) entry which is preliminary data.</text>
</comment>
<dbReference type="Proteomes" id="UP000682111">
    <property type="component" value="Unassembled WGS sequence"/>
</dbReference>
<evidence type="ECO:0000313" key="2">
    <source>
        <dbReference type="EMBL" id="GIN64577.1"/>
    </source>
</evidence>